<keyword evidence="1" id="KW-0175">Coiled coil</keyword>
<organism evidence="5 6">
    <name type="scientific">Leisingera methylohalidivorans DSM 14336</name>
    <dbReference type="NCBI Taxonomy" id="999552"/>
    <lineage>
        <taxon>Bacteria</taxon>
        <taxon>Pseudomonadati</taxon>
        <taxon>Pseudomonadota</taxon>
        <taxon>Alphaproteobacteria</taxon>
        <taxon>Rhodobacterales</taxon>
        <taxon>Roseobacteraceae</taxon>
        <taxon>Leisingera</taxon>
    </lineage>
</organism>
<proteinExistence type="predicted"/>
<dbReference type="EMBL" id="CP006773">
    <property type="protein sequence ID" value="AHD03098.1"/>
    <property type="molecule type" value="Genomic_DNA"/>
</dbReference>
<dbReference type="Pfam" id="PF09327">
    <property type="entry name" value="Phage_Tail_Tip"/>
    <property type="match status" value="1"/>
</dbReference>
<evidence type="ECO:0000256" key="3">
    <source>
        <dbReference type="SAM" id="SignalP"/>
    </source>
</evidence>
<dbReference type="PATRIC" id="fig|999552.6.peg.2268"/>
<accession>V9VYS1</accession>
<evidence type="ECO:0000259" key="4">
    <source>
        <dbReference type="Pfam" id="PF09327"/>
    </source>
</evidence>
<dbReference type="HOGENOM" id="CLU_256421_0_0_5"/>
<feature type="coiled-coil region" evidence="1">
    <location>
        <begin position="780"/>
        <end position="807"/>
    </location>
</feature>
<protein>
    <recommendedName>
        <fullName evidence="4">Tip attachment protein J central straight fiber domain-containing protein</fullName>
    </recommendedName>
</protein>
<reference evidence="5 6" key="1">
    <citation type="submission" date="2013-09" db="EMBL/GenBank/DDBJ databases">
        <authorList>
            <consortium name="DOE Joint Genome Institute"/>
            <person name="Klenk H.-P."/>
            <person name="Huntemann M."/>
            <person name="Han J."/>
            <person name="Chen A."/>
            <person name="Kyrpides N."/>
            <person name="Mavromatis K."/>
            <person name="Markowitz V."/>
            <person name="Palaniappan K."/>
            <person name="Ivanova N."/>
            <person name="Schaumberg A."/>
            <person name="Pati A."/>
            <person name="Liolios K."/>
            <person name="Nordberg H.P."/>
            <person name="Cantor M.N."/>
            <person name="Hua S.X."/>
            <person name="Woyke T."/>
        </authorList>
    </citation>
    <scope>NUCLEOTIDE SEQUENCE [LARGE SCALE GENOMIC DNA]</scope>
    <source>
        <strain evidence="5 6">DSM 14336</strain>
    </source>
</reference>
<name>V9VYS1_9RHOB</name>
<evidence type="ECO:0000313" key="6">
    <source>
        <dbReference type="Proteomes" id="UP000018780"/>
    </source>
</evidence>
<feature type="domain" description="Tip attachment protein J central straight fiber" evidence="4">
    <location>
        <begin position="1092"/>
        <end position="1221"/>
    </location>
</feature>
<keyword evidence="6" id="KW-1185">Reference proteome</keyword>
<feature type="signal peptide" evidence="3">
    <location>
        <begin position="1"/>
        <end position="20"/>
    </location>
</feature>
<dbReference type="InterPro" id="IPR015406">
    <property type="entry name" value="GpJ_CSF"/>
</dbReference>
<keyword evidence="3" id="KW-0732">Signal</keyword>
<dbReference type="KEGG" id="lmd:METH_11380"/>
<evidence type="ECO:0000313" key="5">
    <source>
        <dbReference type="EMBL" id="AHD03098.1"/>
    </source>
</evidence>
<feature type="chain" id="PRO_5004782795" description="Tip attachment protein J central straight fiber domain-containing protein" evidence="3">
    <location>
        <begin position="21"/>
        <end position="1369"/>
    </location>
</feature>
<dbReference type="RefSeq" id="WP_024090516.1">
    <property type="nucleotide sequence ID" value="NC_023135.1"/>
</dbReference>
<feature type="region of interest" description="Disordered" evidence="2">
    <location>
        <begin position="227"/>
        <end position="253"/>
    </location>
</feature>
<gene>
    <name evidence="5" type="ORF">METH_11380</name>
</gene>
<dbReference type="Proteomes" id="UP000018780">
    <property type="component" value="Chromosome"/>
</dbReference>
<dbReference type="STRING" id="999552.METH_11380"/>
<sequence length="1369" mass="146906">MKLLSYALLFLLVLCQPAAADPVTATIAALGTAFKAAVATITLKSLATAALRTLISTGVSLLMKKLKQRKQRLPGIQTSTTTKGGTDPQGSVVGRFATAGHLVYQNSHGDNRVYLTHVIELGDIPGASLRRLIIDGEYSGIGTDWDPNVGYQILNKVADDGWGYGWIRFYDGSQLTADARLVALYGADPDRSWTEDHILTGLNYAVLTFYRSDKQYPNGRPQVRFELDGPGFYDPRQDSTAGGNGSQRWEDPATWQPTENLMVMAYTVMRGITLPCGSVWGGGFPAEDMPYTEWAAAMDACDLAVGNNNRPQFRGGMEIRFEEPPADFLEDVFASANAEIVELGGYWYPLVGSVDTYAADLTEDDLLVSEGWKHDPFPGLEKAFNAVTVTHPSPNALWNPSAPITLTRPEWEAEDGGERVFDLKLPMVFNTPQARQIGSALLKENRRFRTHRLPLPPEYANLRPLLKTRFTSAWYGYNGKTFTITEMAFDLLKLNVSVSLREWDHSDFDPDLALETPAAPQVTAPIVTQDAGVPGFGVSGIEIKDANGVVRGAGIRAVWTPSLAFTADGVSFQVRVKDGDDERFSASTADLELGTFRLEPMQGGTEYETRARAISKTRDTKWTGWLPVTTPAFKLQPDVLSDETWQVISDDANAAAAALNDQLVLGRIAPLEAAVQRDLEVRDVQSFHAAEALGVIGDQVLWALTKLSEIDGRMAGAGIYQDPDTGTVRIYGVEAEAERISEAEIRLSAAEASITLSATQAWVNQQISNALLDPSQIPVVGDLQVRINQVEADLDAAEAAIALKATQTEVDGMDARLSSAEVDIDAAQEAITLKVDQADFDAAESRLSTAEVQISTLDGPAITQTVSDVRTLHDQFGTQDIATLEQLLLAYEQREALKTQFAYATQDIRARVDDDRNATAAITASLGVAIENSVALIESEKLVRASGDAALASSIDALEVRLDGDIAAQASASSALTTRVSAAEGTITSHGQSLTSLEARLDSAEGGISGQATAQSQLDARVTSAEGVIISHGQSLISLDSRLEDAEGNADVQATALSQLYTRVSDAEGEVSSQATAITQLQSDVGDNSTSIQQTLQTVDGVMGEYTLRIDNNGHVSGMVVRSDLDDEGKPAAEIVFQADMFSIASPDGAQKRTPFVVYTEDTMVGGILVPAGVYMRKAAIRKGSIGNAEIAGSLKSEDYAEDANGIPTEGVKLDFRNNVLKVAGAVISRPLVLAQGSFTVSGAIGNGARWAFVNTGIRVGKLDVWQAQRFALAAAASVTTTGTAPGGMDPNNTFWTLNTSIQPGARWNGFGGGNPVPTAAWSKDPSDLVDPHWASGSDQRVFLAIDLEAQGGVYFNNPKIEWTVFQVT</sequence>
<evidence type="ECO:0000256" key="1">
    <source>
        <dbReference type="SAM" id="Coils"/>
    </source>
</evidence>
<evidence type="ECO:0000256" key="2">
    <source>
        <dbReference type="SAM" id="MobiDB-lite"/>
    </source>
</evidence>
<dbReference type="OrthoDB" id="7822067at2"/>
<dbReference type="Gene3D" id="1.20.5.340">
    <property type="match status" value="3"/>
</dbReference>